<dbReference type="Gene3D" id="3.40.50.620">
    <property type="entry name" value="HUPs"/>
    <property type="match status" value="2"/>
</dbReference>
<evidence type="ECO:0000313" key="3">
    <source>
        <dbReference type="EMBL" id="MFC7279087.1"/>
    </source>
</evidence>
<feature type="domain" description="UspA" evidence="2">
    <location>
        <begin position="149"/>
        <end position="276"/>
    </location>
</feature>
<reference evidence="4" key="1">
    <citation type="journal article" date="2019" name="Int. J. Syst. Evol. Microbiol.">
        <title>The Global Catalogue of Microorganisms (GCM) 10K type strain sequencing project: providing services to taxonomists for standard genome sequencing and annotation.</title>
        <authorList>
            <consortium name="The Broad Institute Genomics Platform"/>
            <consortium name="The Broad Institute Genome Sequencing Center for Infectious Disease"/>
            <person name="Wu L."/>
            <person name="Ma J."/>
        </authorList>
    </citation>
    <scope>NUCLEOTIDE SEQUENCE [LARGE SCALE GENOMIC DNA]</scope>
    <source>
        <strain evidence="4">XZYJT-10</strain>
    </source>
</reference>
<dbReference type="InterPro" id="IPR006016">
    <property type="entry name" value="UspA"/>
</dbReference>
<protein>
    <submittedName>
        <fullName evidence="3">Universal stress protein</fullName>
    </submittedName>
</protein>
<dbReference type="SUPFAM" id="SSF52402">
    <property type="entry name" value="Adenine nucleotide alpha hydrolases-like"/>
    <property type="match status" value="2"/>
</dbReference>
<keyword evidence="4" id="KW-1185">Reference proteome</keyword>
<dbReference type="Pfam" id="PF00582">
    <property type="entry name" value="Usp"/>
    <property type="match status" value="2"/>
</dbReference>
<feature type="domain" description="UspA" evidence="2">
    <location>
        <begin position="4"/>
        <end position="139"/>
    </location>
</feature>
<accession>A0ABW2I2H8</accession>
<comment type="similarity">
    <text evidence="1">Belongs to the universal stress protein A family.</text>
</comment>
<sequence>MNGRHIVVGVNGKASSTAAVRWAAAEAQLRRVDLHVVLAYQWRIPGRTFTSRGELVRTAGEHATAILHAAVSEARSRAPDIEVRASAVVGEPVPALLEAAAGAGLLVVGGRDRGDPGPMLGVVTSQVAAYAPCSVAVVRPGGHPDTNLVVVGLDDSPAASTTAGAAFEEAARRTSPALHAVTAFTAPRGSDPRTIAGERRRSLMAQLAPWRDKFPEIPVTVGVVHADAATVLVEKSRRAGLVVLGAGDGADFEALQLGPIRLHMLHHAESPVLIARTRD</sequence>
<dbReference type="PANTHER" id="PTHR46268:SF6">
    <property type="entry name" value="UNIVERSAL STRESS PROTEIN UP12"/>
    <property type="match status" value="1"/>
</dbReference>
<organism evidence="3 4">
    <name type="scientific">Paractinoplanes rhizophilus</name>
    <dbReference type="NCBI Taxonomy" id="1416877"/>
    <lineage>
        <taxon>Bacteria</taxon>
        <taxon>Bacillati</taxon>
        <taxon>Actinomycetota</taxon>
        <taxon>Actinomycetes</taxon>
        <taxon>Micromonosporales</taxon>
        <taxon>Micromonosporaceae</taxon>
        <taxon>Paractinoplanes</taxon>
    </lineage>
</organism>
<dbReference type="EMBL" id="JBHTBJ010000043">
    <property type="protein sequence ID" value="MFC7279087.1"/>
    <property type="molecule type" value="Genomic_DNA"/>
</dbReference>
<dbReference type="Proteomes" id="UP001596548">
    <property type="component" value="Unassembled WGS sequence"/>
</dbReference>
<dbReference type="InterPro" id="IPR006015">
    <property type="entry name" value="Universal_stress_UspA"/>
</dbReference>
<evidence type="ECO:0000256" key="1">
    <source>
        <dbReference type="ARBA" id="ARBA00008791"/>
    </source>
</evidence>
<evidence type="ECO:0000313" key="4">
    <source>
        <dbReference type="Proteomes" id="UP001596548"/>
    </source>
</evidence>
<comment type="caution">
    <text evidence="3">The sequence shown here is derived from an EMBL/GenBank/DDBJ whole genome shotgun (WGS) entry which is preliminary data.</text>
</comment>
<dbReference type="PRINTS" id="PR01438">
    <property type="entry name" value="UNVRSLSTRESS"/>
</dbReference>
<evidence type="ECO:0000259" key="2">
    <source>
        <dbReference type="Pfam" id="PF00582"/>
    </source>
</evidence>
<dbReference type="InterPro" id="IPR014729">
    <property type="entry name" value="Rossmann-like_a/b/a_fold"/>
</dbReference>
<name>A0ABW2I2H8_9ACTN</name>
<gene>
    <name evidence="3" type="ORF">ACFQS1_34410</name>
</gene>
<dbReference type="RefSeq" id="WP_378976200.1">
    <property type="nucleotide sequence ID" value="NZ_JBHTBJ010000043.1"/>
</dbReference>
<proteinExistence type="inferred from homology"/>
<dbReference type="PANTHER" id="PTHR46268">
    <property type="entry name" value="STRESS RESPONSE PROTEIN NHAX"/>
    <property type="match status" value="1"/>
</dbReference>